<evidence type="ECO:0000313" key="3">
    <source>
        <dbReference type="EMBL" id="MFD2186644.1"/>
    </source>
</evidence>
<dbReference type="InterPro" id="IPR036683">
    <property type="entry name" value="CO_DH_flav_C_dom_sf"/>
</dbReference>
<sequence>MHPFKYIRTEDAASAIAKHTEAEKTQFIAGGTNLVDRIRRDVFHPDVLIDINKFPYHKIEEHQGGLRLGALVSNSDTADHKAVKKNYPIVSEAILLGATDQLRNKATNGGNLMQRTRCSYYMSPKFPCNKREPGSGCAAIHGHNRILSILGTSENCIASFPSDMCASLTALEAKVNIMDIDGSEIVIPIEEFHALPGDTPEIDNVLKPGQLITSIDLPASTKTFAKRSTYLKVRDRHSYAFALVSVAAAVTMEAGVITDARMAFGSIAPKPWRDKEAEKMFIGQAPSKALFKKIGEKVVENAKGYGGNSFKIELVPRVVTRAFSEITGLI</sequence>
<evidence type="ECO:0000259" key="2">
    <source>
        <dbReference type="PROSITE" id="PS51387"/>
    </source>
</evidence>
<keyword evidence="4" id="KW-1185">Reference proteome</keyword>
<dbReference type="Gene3D" id="3.30.465.10">
    <property type="match status" value="2"/>
</dbReference>
<dbReference type="PROSITE" id="PS51387">
    <property type="entry name" value="FAD_PCMH"/>
    <property type="match status" value="1"/>
</dbReference>
<protein>
    <submittedName>
        <fullName evidence="3">FAD binding domain-containing protein</fullName>
    </submittedName>
</protein>
<dbReference type="Gene3D" id="3.30.390.50">
    <property type="entry name" value="CO dehydrogenase flavoprotein, C-terminal domain"/>
    <property type="match status" value="1"/>
</dbReference>
<reference evidence="4" key="1">
    <citation type="journal article" date="2019" name="Int. J. Syst. Evol. Microbiol.">
        <title>The Global Catalogue of Microorganisms (GCM) 10K type strain sequencing project: providing services to taxonomists for standard genome sequencing and annotation.</title>
        <authorList>
            <consortium name="The Broad Institute Genomics Platform"/>
            <consortium name="The Broad Institute Genome Sequencing Center for Infectious Disease"/>
            <person name="Wu L."/>
            <person name="Ma J."/>
        </authorList>
    </citation>
    <scope>NUCLEOTIDE SEQUENCE [LARGE SCALE GENOMIC DNA]</scope>
    <source>
        <strain evidence="4">DT92</strain>
    </source>
</reference>
<evidence type="ECO:0000313" key="4">
    <source>
        <dbReference type="Proteomes" id="UP001597344"/>
    </source>
</evidence>
<dbReference type="SUPFAM" id="SSF55447">
    <property type="entry name" value="CO dehydrogenase flavoprotein C-terminal domain-like"/>
    <property type="match status" value="1"/>
</dbReference>
<dbReference type="SMART" id="SM01092">
    <property type="entry name" value="CO_deh_flav_C"/>
    <property type="match status" value="1"/>
</dbReference>
<keyword evidence="1" id="KW-0274">FAD</keyword>
<keyword evidence="1" id="KW-0285">Flavoprotein</keyword>
<dbReference type="RefSeq" id="WP_378319633.1">
    <property type="nucleotide sequence ID" value="NZ_JBHUHY010000004.1"/>
</dbReference>
<dbReference type="InterPro" id="IPR002346">
    <property type="entry name" value="Mopterin_DH_FAD-bd"/>
</dbReference>
<dbReference type="Pfam" id="PF03450">
    <property type="entry name" value="CO_deh_flav_C"/>
    <property type="match status" value="1"/>
</dbReference>
<name>A0ABW5AUH9_9FLAO</name>
<dbReference type="InterPro" id="IPR036318">
    <property type="entry name" value="FAD-bd_PCMH-like_sf"/>
</dbReference>
<gene>
    <name evidence="3" type="ORF">ACFSJT_07550</name>
</gene>
<dbReference type="InterPro" id="IPR016166">
    <property type="entry name" value="FAD-bd_PCMH"/>
</dbReference>
<dbReference type="EMBL" id="JBHUHY010000004">
    <property type="protein sequence ID" value="MFD2186644.1"/>
    <property type="molecule type" value="Genomic_DNA"/>
</dbReference>
<dbReference type="InterPro" id="IPR051312">
    <property type="entry name" value="Diverse_Substr_Oxidored"/>
</dbReference>
<feature type="domain" description="FAD-binding PCMH-type" evidence="2">
    <location>
        <begin position="1"/>
        <end position="222"/>
    </location>
</feature>
<evidence type="ECO:0000256" key="1">
    <source>
        <dbReference type="ARBA" id="ARBA00022827"/>
    </source>
</evidence>
<dbReference type="Proteomes" id="UP001597344">
    <property type="component" value="Unassembled WGS sequence"/>
</dbReference>
<dbReference type="InterPro" id="IPR016167">
    <property type="entry name" value="FAD-bd_PCMH_sub1"/>
</dbReference>
<dbReference type="Pfam" id="PF00941">
    <property type="entry name" value="FAD_binding_5"/>
    <property type="match status" value="1"/>
</dbReference>
<dbReference type="SUPFAM" id="SSF56176">
    <property type="entry name" value="FAD-binding/transporter-associated domain-like"/>
    <property type="match status" value="1"/>
</dbReference>
<accession>A0ABW5AUH9</accession>
<dbReference type="PANTHER" id="PTHR42659">
    <property type="entry name" value="XANTHINE DEHYDROGENASE SUBUNIT C-RELATED"/>
    <property type="match status" value="1"/>
</dbReference>
<comment type="caution">
    <text evidence="3">The sequence shown here is derived from an EMBL/GenBank/DDBJ whole genome shotgun (WGS) entry which is preliminary data.</text>
</comment>
<organism evidence="3 4">
    <name type="scientific">Aquimarina celericrescens</name>
    <dbReference type="NCBI Taxonomy" id="1964542"/>
    <lineage>
        <taxon>Bacteria</taxon>
        <taxon>Pseudomonadati</taxon>
        <taxon>Bacteroidota</taxon>
        <taxon>Flavobacteriia</taxon>
        <taxon>Flavobacteriales</taxon>
        <taxon>Flavobacteriaceae</taxon>
        <taxon>Aquimarina</taxon>
    </lineage>
</organism>
<proteinExistence type="predicted"/>
<dbReference type="InterPro" id="IPR016169">
    <property type="entry name" value="FAD-bd_PCMH_sub2"/>
</dbReference>
<dbReference type="PANTHER" id="PTHR42659:SF9">
    <property type="entry name" value="XANTHINE DEHYDROGENASE FAD-BINDING SUBUNIT XDHB-RELATED"/>
    <property type="match status" value="1"/>
</dbReference>
<dbReference type="InterPro" id="IPR005107">
    <property type="entry name" value="CO_DH_flav_C"/>
</dbReference>
<dbReference type="Gene3D" id="3.30.43.10">
    <property type="entry name" value="Uridine Diphospho-n-acetylenolpyruvylglucosamine Reductase, domain 2"/>
    <property type="match status" value="1"/>
</dbReference>